<feature type="transmembrane region" description="Helical" evidence="1">
    <location>
        <begin position="87"/>
        <end position="109"/>
    </location>
</feature>
<dbReference type="EMBL" id="JACSPU010000005">
    <property type="protein sequence ID" value="MBD8016051.1"/>
    <property type="molecule type" value="Genomic_DNA"/>
</dbReference>
<evidence type="ECO:0008006" key="4">
    <source>
        <dbReference type="Google" id="ProtNLM"/>
    </source>
</evidence>
<dbReference type="RefSeq" id="WP_191716218.1">
    <property type="nucleotide sequence ID" value="NZ_JACSPU010000005.1"/>
</dbReference>
<proteinExistence type="predicted"/>
<protein>
    <recommendedName>
        <fullName evidence="4">ABC transporter permease</fullName>
    </recommendedName>
</protein>
<feature type="transmembrane region" description="Helical" evidence="1">
    <location>
        <begin position="138"/>
        <end position="159"/>
    </location>
</feature>
<keyword evidence="3" id="KW-1185">Reference proteome</keyword>
<comment type="caution">
    <text evidence="2">The sequence shown here is derived from an EMBL/GenBank/DDBJ whole genome shotgun (WGS) entry which is preliminary data.</text>
</comment>
<keyword evidence="1" id="KW-0472">Membrane</keyword>
<organism evidence="2 3">
    <name type="scientific">Planococcus wigleyi</name>
    <dbReference type="NCBI Taxonomy" id="2762216"/>
    <lineage>
        <taxon>Bacteria</taxon>
        <taxon>Bacillati</taxon>
        <taxon>Bacillota</taxon>
        <taxon>Bacilli</taxon>
        <taxon>Bacillales</taxon>
        <taxon>Caryophanaceae</taxon>
        <taxon>Planococcus</taxon>
    </lineage>
</organism>
<evidence type="ECO:0000313" key="2">
    <source>
        <dbReference type="EMBL" id="MBD8016051.1"/>
    </source>
</evidence>
<reference evidence="2 3" key="1">
    <citation type="submission" date="2020-08" db="EMBL/GenBank/DDBJ databases">
        <title>A Genomic Blueprint of the Chicken Gut Microbiome.</title>
        <authorList>
            <person name="Gilroy R."/>
            <person name="Ravi A."/>
            <person name="Getino M."/>
            <person name="Pursley I."/>
            <person name="Horton D.L."/>
            <person name="Alikhan N.-F."/>
            <person name="Baker D."/>
            <person name="Gharbi K."/>
            <person name="Hall N."/>
            <person name="Watson M."/>
            <person name="Adriaenssens E.M."/>
            <person name="Foster-Nyarko E."/>
            <person name="Jarju S."/>
            <person name="Secka A."/>
            <person name="Antonio M."/>
            <person name="Oren A."/>
            <person name="Chaudhuri R."/>
            <person name="La Ragione R.M."/>
            <person name="Hildebrand F."/>
            <person name="Pallen M.J."/>
        </authorList>
    </citation>
    <scope>NUCLEOTIDE SEQUENCE [LARGE SCALE GENOMIC DNA]</scope>
    <source>
        <strain evidence="2 3">Sa1BUA13</strain>
    </source>
</reference>
<accession>A0ABR8WG59</accession>
<evidence type="ECO:0000256" key="1">
    <source>
        <dbReference type="SAM" id="Phobius"/>
    </source>
</evidence>
<feature type="transmembrane region" description="Helical" evidence="1">
    <location>
        <begin position="53"/>
        <end position="75"/>
    </location>
</feature>
<dbReference type="Proteomes" id="UP000658980">
    <property type="component" value="Unassembled WGS sequence"/>
</dbReference>
<feature type="transmembrane region" description="Helical" evidence="1">
    <location>
        <begin position="208"/>
        <end position="231"/>
    </location>
</feature>
<sequence>MKQLKLYPKVAFDLFYEQFKWAIWFFSFLIAAHIIGMFIVVRNDASVDPFFAFSSYSVAIFMLVCGIIAAYGFLGYYVQQGITRKDLYMGTVLSALALAAAVTLVPLAVNGIEHFISGFAALPIGTDGVGAFYPSSGWLSATVTFFINAFTYYLIGWLIGLGYYRFGWIIGFVFVGIAVAALSLNGYFLGDSGLSSIIPWVPYIPAEAGPALAITGSLILVAVLLISTRLMTKRITIKM</sequence>
<name>A0ABR8WG59_9BACL</name>
<feature type="transmembrane region" description="Helical" evidence="1">
    <location>
        <begin position="166"/>
        <end position="188"/>
    </location>
</feature>
<feature type="transmembrane region" description="Helical" evidence="1">
    <location>
        <begin position="21"/>
        <end position="41"/>
    </location>
</feature>
<evidence type="ECO:0000313" key="3">
    <source>
        <dbReference type="Proteomes" id="UP000658980"/>
    </source>
</evidence>
<keyword evidence="1" id="KW-1133">Transmembrane helix</keyword>
<gene>
    <name evidence="2" type="ORF">H9630_14570</name>
</gene>
<keyword evidence="1" id="KW-0812">Transmembrane</keyword>